<reference evidence="9 10" key="1">
    <citation type="submission" date="2018-01" db="EMBL/GenBank/DDBJ databases">
        <title>Metagenomic assembled genomes from two thermal pools in the Uzon Caldera, Kamchatka, Russia.</title>
        <authorList>
            <person name="Wilkins L."/>
            <person name="Ettinger C."/>
        </authorList>
    </citation>
    <scope>NUCLEOTIDE SEQUENCE [LARGE SCALE GENOMIC DNA]</scope>
    <source>
        <strain evidence="9">ZAV-05</strain>
    </source>
</reference>
<organism evidence="9 10">
    <name type="scientific">Calditerrivibrio nitroreducens</name>
    <dbReference type="NCBI Taxonomy" id="477976"/>
    <lineage>
        <taxon>Bacteria</taxon>
        <taxon>Pseudomonadati</taxon>
        <taxon>Deferribacterota</taxon>
        <taxon>Deferribacteres</taxon>
        <taxon>Deferribacterales</taxon>
        <taxon>Calditerrivibrionaceae</taxon>
    </lineage>
</organism>
<evidence type="ECO:0000256" key="4">
    <source>
        <dbReference type="ARBA" id="ARBA00022857"/>
    </source>
</evidence>
<evidence type="ECO:0000259" key="8">
    <source>
        <dbReference type="Pfam" id="PF00171"/>
    </source>
</evidence>
<dbReference type="PANTHER" id="PTHR11063:SF8">
    <property type="entry name" value="DELTA-1-PYRROLINE-5-CARBOXYLATE SYNTHASE"/>
    <property type="match status" value="1"/>
</dbReference>
<comment type="subcellular location">
    <subcellularLocation>
        <location evidence="7">Cytoplasm</location>
    </subcellularLocation>
</comment>
<dbReference type="InterPro" id="IPR000965">
    <property type="entry name" value="GPR_dom"/>
</dbReference>
<evidence type="ECO:0000256" key="6">
    <source>
        <dbReference type="ARBA" id="ARBA00049024"/>
    </source>
</evidence>
<dbReference type="FunFam" id="3.40.309.10:FF:000006">
    <property type="entry name" value="Gamma-glutamyl phosphate reductase"/>
    <property type="match status" value="1"/>
</dbReference>
<dbReference type="InterPro" id="IPR015590">
    <property type="entry name" value="Aldehyde_DH_dom"/>
</dbReference>
<name>A0A2J6WMY3_9BACT</name>
<dbReference type="RefSeq" id="WP_424605362.1">
    <property type="nucleotide sequence ID" value="NZ_JBNAVA010000003.1"/>
</dbReference>
<keyword evidence="3 7" id="KW-0641">Proline biosynthesis</keyword>
<comment type="function">
    <text evidence="7">Catalyzes the NADPH-dependent reduction of L-glutamate 5-phosphate into L-glutamate 5-semialdehyde and phosphate. The product spontaneously undergoes cyclization to form 1-pyrroline-5-carboxylate.</text>
</comment>
<comment type="catalytic activity">
    <reaction evidence="6 7">
        <text>L-glutamate 5-semialdehyde + phosphate + NADP(+) = L-glutamyl 5-phosphate + NADPH + H(+)</text>
        <dbReference type="Rhea" id="RHEA:19541"/>
        <dbReference type="ChEBI" id="CHEBI:15378"/>
        <dbReference type="ChEBI" id="CHEBI:43474"/>
        <dbReference type="ChEBI" id="CHEBI:57783"/>
        <dbReference type="ChEBI" id="CHEBI:58066"/>
        <dbReference type="ChEBI" id="CHEBI:58274"/>
        <dbReference type="ChEBI" id="CHEBI:58349"/>
        <dbReference type="EC" id="1.2.1.41"/>
    </reaction>
</comment>
<keyword evidence="4 7" id="KW-0521">NADP</keyword>
<keyword evidence="2 7" id="KW-0028">Amino-acid biosynthesis</keyword>
<keyword evidence="7" id="KW-0963">Cytoplasm</keyword>
<dbReference type="Gene3D" id="3.40.605.10">
    <property type="entry name" value="Aldehyde Dehydrogenase, Chain A, domain 1"/>
    <property type="match status" value="1"/>
</dbReference>
<dbReference type="EMBL" id="PNIN01000035">
    <property type="protein sequence ID" value="PMP71762.1"/>
    <property type="molecule type" value="Genomic_DNA"/>
</dbReference>
<gene>
    <name evidence="7" type="primary">proA</name>
    <name evidence="9" type="ORF">C0187_03250</name>
</gene>
<dbReference type="EC" id="1.2.1.41" evidence="7"/>
<proteinExistence type="inferred from homology"/>
<protein>
    <recommendedName>
        <fullName evidence="7">Gamma-glutamyl phosphate reductase</fullName>
        <shortName evidence="7">GPR</shortName>
        <ecNumber evidence="7">1.2.1.41</ecNumber>
    </recommendedName>
    <alternativeName>
        <fullName evidence="7">Glutamate-5-semialdehyde dehydrogenase</fullName>
    </alternativeName>
    <alternativeName>
        <fullName evidence="7">Glutamyl-gamma-semialdehyde dehydrogenase</fullName>
        <shortName evidence="7">GSA dehydrogenase</shortName>
    </alternativeName>
</protein>
<sequence length="421" mass="46598">MILSYLKRKGVYVELFENVKRASKQIARLTSSRKNEILKSIATNLDKFRNDILLANEKDIDNAKKQNLKSSLIDRLILNDKRIDAMISGVNDIINQDDPVGIVEFGSIRPNGLKINKVRVPIGVIGIIFESRPNVTIDAAALCIKSGNAAILRGGKEANFSNIALGDIIKRSLVDLSLDENIVCVIIDPDRTIMDKMLKARGFIDLIIPRGGENLISYVVEHSLIPIVKHDKGVCHVYIDQFADKDMAISIALNSKVSRPGVCNAMETLLVHHAVANEFLTDLVEIYHSNNVEMVGCERSQLYKYVKPADELDWSTEYLDLKVSIKIVDSIYEAIDHINKYGSGHSDAIVTENYSNALIFLDSVDSAAVYVNASTRFTDGGEFGLGAEIGISTQKLHCRGPMGARDLTTTKYQIFGTGQIR</sequence>
<keyword evidence="5 7" id="KW-0560">Oxidoreductase</keyword>
<dbReference type="PROSITE" id="PS01223">
    <property type="entry name" value="PROA"/>
    <property type="match status" value="1"/>
</dbReference>
<dbReference type="InterPro" id="IPR016161">
    <property type="entry name" value="Ald_DH/histidinol_DH"/>
</dbReference>
<dbReference type="GO" id="GO:0055129">
    <property type="term" value="P:L-proline biosynthetic process"/>
    <property type="evidence" value="ECO:0007669"/>
    <property type="project" value="UniProtKB-UniRule"/>
</dbReference>
<accession>A0A2J6WMY3</accession>
<dbReference type="InterPro" id="IPR020593">
    <property type="entry name" value="G-glutamylP_reductase_CS"/>
</dbReference>
<dbReference type="SUPFAM" id="SSF53720">
    <property type="entry name" value="ALDH-like"/>
    <property type="match status" value="1"/>
</dbReference>
<comment type="caution">
    <text evidence="9">The sequence shown here is derived from an EMBL/GenBank/DDBJ whole genome shotgun (WGS) entry which is preliminary data.</text>
</comment>
<dbReference type="InterPro" id="IPR012134">
    <property type="entry name" value="Glu-5-SA_DH"/>
</dbReference>
<dbReference type="NCBIfam" id="TIGR00407">
    <property type="entry name" value="proA"/>
    <property type="match status" value="1"/>
</dbReference>
<dbReference type="AlphaFoldDB" id="A0A2J6WMY3"/>
<dbReference type="InterPro" id="IPR016163">
    <property type="entry name" value="Ald_DH_C"/>
</dbReference>
<evidence type="ECO:0000313" key="10">
    <source>
        <dbReference type="Proteomes" id="UP000242881"/>
    </source>
</evidence>
<dbReference type="Pfam" id="PF00171">
    <property type="entry name" value="Aldedh"/>
    <property type="match status" value="1"/>
</dbReference>
<dbReference type="InterPro" id="IPR016162">
    <property type="entry name" value="Ald_DH_N"/>
</dbReference>
<dbReference type="GO" id="GO:0005737">
    <property type="term" value="C:cytoplasm"/>
    <property type="evidence" value="ECO:0007669"/>
    <property type="project" value="UniProtKB-SubCell"/>
</dbReference>
<dbReference type="NCBIfam" id="NF001221">
    <property type="entry name" value="PRK00197.1"/>
    <property type="match status" value="1"/>
</dbReference>
<dbReference type="UniPathway" id="UPA00098">
    <property type="reaction ID" value="UER00360"/>
</dbReference>
<comment type="pathway">
    <text evidence="1 7">Amino-acid biosynthesis; L-proline biosynthesis; L-glutamate 5-semialdehyde from L-glutamate: step 2/2.</text>
</comment>
<evidence type="ECO:0000256" key="1">
    <source>
        <dbReference type="ARBA" id="ARBA00004985"/>
    </source>
</evidence>
<dbReference type="PIRSF" id="PIRSF000151">
    <property type="entry name" value="GPR"/>
    <property type="match status" value="1"/>
</dbReference>
<evidence type="ECO:0000256" key="5">
    <source>
        <dbReference type="ARBA" id="ARBA00023002"/>
    </source>
</evidence>
<comment type="similarity">
    <text evidence="7">Belongs to the gamma-glutamyl phosphate reductase family.</text>
</comment>
<dbReference type="Proteomes" id="UP000242881">
    <property type="component" value="Unassembled WGS sequence"/>
</dbReference>
<evidence type="ECO:0000256" key="2">
    <source>
        <dbReference type="ARBA" id="ARBA00022605"/>
    </source>
</evidence>
<feature type="domain" description="Aldehyde dehydrogenase" evidence="8">
    <location>
        <begin position="17"/>
        <end position="289"/>
    </location>
</feature>
<evidence type="ECO:0000256" key="7">
    <source>
        <dbReference type="HAMAP-Rule" id="MF_00412"/>
    </source>
</evidence>
<dbReference type="HAMAP" id="MF_00412">
    <property type="entry name" value="ProA"/>
    <property type="match status" value="1"/>
</dbReference>
<dbReference type="GO" id="GO:0050661">
    <property type="term" value="F:NADP binding"/>
    <property type="evidence" value="ECO:0007669"/>
    <property type="project" value="InterPro"/>
</dbReference>
<evidence type="ECO:0000313" key="9">
    <source>
        <dbReference type="EMBL" id="PMP71762.1"/>
    </source>
</evidence>
<dbReference type="PANTHER" id="PTHR11063">
    <property type="entry name" value="GLUTAMATE SEMIALDEHYDE DEHYDROGENASE"/>
    <property type="match status" value="1"/>
</dbReference>
<dbReference type="Gene3D" id="3.40.309.10">
    <property type="entry name" value="Aldehyde Dehydrogenase, Chain A, domain 2"/>
    <property type="match status" value="1"/>
</dbReference>
<dbReference type="CDD" id="cd07079">
    <property type="entry name" value="ALDH_F18-19_ProA-GPR"/>
    <property type="match status" value="1"/>
</dbReference>
<dbReference type="GO" id="GO:0004350">
    <property type="term" value="F:glutamate-5-semialdehyde dehydrogenase activity"/>
    <property type="evidence" value="ECO:0007669"/>
    <property type="project" value="UniProtKB-UniRule"/>
</dbReference>
<evidence type="ECO:0000256" key="3">
    <source>
        <dbReference type="ARBA" id="ARBA00022650"/>
    </source>
</evidence>